<evidence type="ECO:0000313" key="2">
    <source>
        <dbReference type="EMBL" id="QCE07019.1"/>
    </source>
</evidence>
<evidence type="ECO:0000256" key="1">
    <source>
        <dbReference type="SAM" id="MobiDB-lite"/>
    </source>
</evidence>
<sequence length="118" mass="13591">MLITIHEPTRSWHNISRSKHHRLKATQTSHRLLNFRPAHHPAPPGETGPDRLAERPHRQAPDAFQTHYFPDSAWLNTHCRQAPTQYRASHTVAIAWRLTAARQVPYQRHFAAGFGTPI</sequence>
<feature type="compositionally biased region" description="Basic and acidic residues" evidence="1">
    <location>
        <begin position="48"/>
        <end position="59"/>
    </location>
</feature>
<reference evidence="2 3" key="1">
    <citation type="submission" date="2019-04" db="EMBL/GenBank/DDBJ databases">
        <title>An improved genome assembly and genetic linkage map for asparagus bean, Vigna unguiculata ssp. sesquipedialis.</title>
        <authorList>
            <person name="Xia Q."/>
            <person name="Zhang R."/>
            <person name="Dong Y."/>
        </authorList>
    </citation>
    <scope>NUCLEOTIDE SEQUENCE [LARGE SCALE GENOMIC DNA]</scope>
    <source>
        <tissue evidence="2">Leaf</tissue>
    </source>
</reference>
<keyword evidence="3" id="KW-1185">Reference proteome</keyword>
<proteinExistence type="predicted"/>
<feature type="region of interest" description="Disordered" evidence="1">
    <location>
        <begin position="35"/>
        <end position="59"/>
    </location>
</feature>
<accession>A0A4D6N3E0</accession>
<evidence type="ECO:0000313" key="3">
    <source>
        <dbReference type="Proteomes" id="UP000501690"/>
    </source>
</evidence>
<dbReference type="Proteomes" id="UP000501690">
    <property type="component" value="Linkage Group LG9"/>
</dbReference>
<gene>
    <name evidence="2" type="ORF">DEO72_LG9g2034</name>
</gene>
<name>A0A4D6N3E0_VIGUN</name>
<protein>
    <submittedName>
        <fullName evidence="2">Uncharacterized protein</fullName>
    </submittedName>
</protein>
<organism evidence="2 3">
    <name type="scientific">Vigna unguiculata</name>
    <name type="common">Cowpea</name>
    <dbReference type="NCBI Taxonomy" id="3917"/>
    <lineage>
        <taxon>Eukaryota</taxon>
        <taxon>Viridiplantae</taxon>
        <taxon>Streptophyta</taxon>
        <taxon>Embryophyta</taxon>
        <taxon>Tracheophyta</taxon>
        <taxon>Spermatophyta</taxon>
        <taxon>Magnoliopsida</taxon>
        <taxon>eudicotyledons</taxon>
        <taxon>Gunneridae</taxon>
        <taxon>Pentapetalae</taxon>
        <taxon>rosids</taxon>
        <taxon>fabids</taxon>
        <taxon>Fabales</taxon>
        <taxon>Fabaceae</taxon>
        <taxon>Papilionoideae</taxon>
        <taxon>50 kb inversion clade</taxon>
        <taxon>NPAAA clade</taxon>
        <taxon>indigoferoid/millettioid clade</taxon>
        <taxon>Phaseoleae</taxon>
        <taxon>Vigna</taxon>
    </lineage>
</organism>
<dbReference type="AlphaFoldDB" id="A0A4D6N3E0"/>
<dbReference type="EMBL" id="CP039353">
    <property type="protein sequence ID" value="QCE07019.1"/>
    <property type="molecule type" value="Genomic_DNA"/>
</dbReference>